<keyword evidence="2" id="KW-1185">Reference proteome</keyword>
<evidence type="ECO:0000313" key="2">
    <source>
        <dbReference type="Proteomes" id="UP001604277"/>
    </source>
</evidence>
<dbReference type="EMBL" id="JBFOLJ010000005">
    <property type="protein sequence ID" value="KAL2537757.1"/>
    <property type="molecule type" value="Genomic_DNA"/>
</dbReference>
<accession>A0ABD1VKM1</accession>
<evidence type="ECO:0000313" key="1">
    <source>
        <dbReference type="EMBL" id="KAL2537757.1"/>
    </source>
</evidence>
<protein>
    <submittedName>
        <fullName evidence="1">Uncharacterized protein</fullName>
    </submittedName>
</protein>
<dbReference type="Proteomes" id="UP001604277">
    <property type="component" value="Unassembled WGS sequence"/>
</dbReference>
<gene>
    <name evidence="1" type="ORF">Fot_19148</name>
</gene>
<reference evidence="2" key="1">
    <citation type="submission" date="2024-07" db="EMBL/GenBank/DDBJ databases">
        <title>Two chromosome-level genome assemblies of Korean endemic species Abeliophyllum distichum and Forsythia ovata (Oleaceae).</title>
        <authorList>
            <person name="Jang H."/>
        </authorList>
    </citation>
    <scope>NUCLEOTIDE SEQUENCE [LARGE SCALE GENOMIC DNA]</scope>
</reference>
<comment type="caution">
    <text evidence="1">The sequence shown here is derived from an EMBL/GenBank/DDBJ whole genome shotgun (WGS) entry which is preliminary data.</text>
</comment>
<dbReference type="AlphaFoldDB" id="A0ABD1VKM1"/>
<proteinExistence type="predicted"/>
<sequence>MDKYGVRIQSQNVRPTVNDYEDSGTKIWRRTPVSKWVEEETLTEMEIEMEAGKQKQRPAIMGKFQDFFRRGGGGGLDRRELGGLRNNLGKKREKTLGVNEVRGALGGH</sequence>
<name>A0ABD1VKM1_9LAMI</name>
<organism evidence="1 2">
    <name type="scientific">Forsythia ovata</name>
    <dbReference type="NCBI Taxonomy" id="205694"/>
    <lineage>
        <taxon>Eukaryota</taxon>
        <taxon>Viridiplantae</taxon>
        <taxon>Streptophyta</taxon>
        <taxon>Embryophyta</taxon>
        <taxon>Tracheophyta</taxon>
        <taxon>Spermatophyta</taxon>
        <taxon>Magnoliopsida</taxon>
        <taxon>eudicotyledons</taxon>
        <taxon>Gunneridae</taxon>
        <taxon>Pentapetalae</taxon>
        <taxon>asterids</taxon>
        <taxon>lamiids</taxon>
        <taxon>Lamiales</taxon>
        <taxon>Oleaceae</taxon>
        <taxon>Forsythieae</taxon>
        <taxon>Forsythia</taxon>
    </lineage>
</organism>